<dbReference type="Proteomes" id="UP000002675">
    <property type="component" value="Chromosome II"/>
</dbReference>
<evidence type="ECO:0000313" key="1">
    <source>
        <dbReference type="EMBL" id="BAC96102.1"/>
    </source>
</evidence>
<dbReference type="KEGG" id="vvy:VVA0075"/>
<dbReference type="AlphaFoldDB" id="Q7MG93"/>
<accession>Q7MG93</accession>
<dbReference type="HOGENOM" id="CLU_3259754_0_0_6"/>
<evidence type="ECO:0000313" key="2">
    <source>
        <dbReference type="Proteomes" id="UP000002675"/>
    </source>
</evidence>
<dbReference type="EMBL" id="BA000038">
    <property type="protein sequence ID" value="BAC96102.1"/>
    <property type="molecule type" value="Genomic_DNA"/>
</dbReference>
<proteinExistence type="predicted"/>
<reference evidence="1 2" key="1">
    <citation type="journal article" date="2003" name="Genome Res.">
        <title>Comparative genome analysis of Vibrio vulnificus, a marine pathogen.</title>
        <authorList>
            <person name="Chen C.Y."/>
            <person name="Wu K.M."/>
            <person name="Chang Y.C."/>
            <person name="Chang C.H."/>
            <person name="Tsai H.C."/>
            <person name="Liao T.L."/>
            <person name="Liu Y.M."/>
            <person name="Chen H.J."/>
            <person name="Shen A.B."/>
            <person name="Li J.C."/>
            <person name="Su T.L."/>
            <person name="Shao C.P."/>
            <person name="Lee C.T."/>
            <person name="Hor L.I."/>
            <person name="Tsai S.F."/>
        </authorList>
    </citation>
    <scope>NUCLEOTIDE SEQUENCE [LARGE SCALE GENOMIC DNA]</scope>
    <source>
        <strain evidence="1 2">YJ016</strain>
    </source>
</reference>
<name>Q7MG93_VIBVY</name>
<sequence length="42" mass="4873">MSFEGIHILILPFYIGFFMAEKPDVASEQKLDKMLELLGMLR</sequence>
<protein>
    <submittedName>
        <fullName evidence="1">Uncharacterized protein</fullName>
    </submittedName>
</protein>
<organism evidence="1 2">
    <name type="scientific">Vibrio vulnificus (strain YJ016)</name>
    <dbReference type="NCBI Taxonomy" id="196600"/>
    <lineage>
        <taxon>Bacteria</taxon>
        <taxon>Pseudomonadati</taxon>
        <taxon>Pseudomonadota</taxon>
        <taxon>Gammaproteobacteria</taxon>
        <taxon>Vibrionales</taxon>
        <taxon>Vibrionaceae</taxon>
        <taxon>Vibrio</taxon>
    </lineage>
</organism>
<gene>
    <name evidence="1" type="ordered locus">VVA0075</name>
</gene>